<feature type="domain" description="DUF1618" evidence="1">
    <location>
        <begin position="79"/>
        <end position="149"/>
    </location>
</feature>
<proteinExistence type="predicted"/>
<evidence type="ECO:0000313" key="3">
    <source>
        <dbReference type="Proteomes" id="UP000823388"/>
    </source>
</evidence>
<accession>A0A8T0PBQ2</accession>
<comment type="caution">
    <text evidence="2">The sequence shown here is derived from an EMBL/GenBank/DDBJ whole genome shotgun (WGS) entry which is preliminary data.</text>
</comment>
<sequence>MPAIRNIEGVGLVGADDGEGEGYVIVELQIDSGSDRARLFRVRTSEDHWIETDPRNPLPARDKEWVPGGVVSLGGKLYWLDLSWGILICDPFVDASDLPFRSLPPGRVLDLAPPHIHAQQPHHHGFTVSRGGLRYVEIIAEDGDNGEAERVFISNDNSYKKTWLPKEAGLVIVYRSNPDLVYFALEQLGKKSSQILEKMGSTSPLTRHGREEKFGQIDGSGWGRREGAVYTGQLSAGHEHIFSVNIRVHQVLEFAEEPHELMSKTSTRLKFTKLTYSVTLKAMLLKDFFYHIIIVAAHNHVAVASIKVVITIYACYCFLNCANRLIFNSPQMEDRCDRVHKNKGFLCDKTGCFVRAKTLVEVGLDLANKIQKLLEMLLHHYYLHGQSSRDWWRSYLEEHE</sequence>
<dbReference type="AlphaFoldDB" id="A0A8T0PBQ2"/>
<name>A0A8T0PBQ2_PANVG</name>
<keyword evidence="3" id="KW-1185">Reference proteome</keyword>
<organism evidence="2 3">
    <name type="scientific">Panicum virgatum</name>
    <name type="common">Blackwell switchgrass</name>
    <dbReference type="NCBI Taxonomy" id="38727"/>
    <lineage>
        <taxon>Eukaryota</taxon>
        <taxon>Viridiplantae</taxon>
        <taxon>Streptophyta</taxon>
        <taxon>Embryophyta</taxon>
        <taxon>Tracheophyta</taxon>
        <taxon>Spermatophyta</taxon>
        <taxon>Magnoliopsida</taxon>
        <taxon>Liliopsida</taxon>
        <taxon>Poales</taxon>
        <taxon>Poaceae</taxon>
        <taxon>PACMAD clade</taxon>
        <taxon>Panicoideae</taxon>
        <taxon>Panicodae</taxon>
        <taxon>Paniceae</taxon>
        <taxon>Panicinae</taxon>
        <taxon>Panicum</taxon>
        <taxon>Panicum sect. Hiantes</taxon>
    </lineage>
</organism>
<dbReference type="PANTHER" id="PTHR33086">
    <property type="entry name" value="OS05G0468200 PROTEIN-RELATED"/>
    <property type="match status" value="1"/>
</dbReference>
<dbReference type="PANTHER" id="PTHR33086:SF51">
    <property type="entry name" value="OS06G0307900 PROTEIN"/>
    <property type="match status" value="1"/>
</dbReference>
<gene>
    <name evidence="2" type="ORF">PVAP13_8NG111401</name>
</gene>
<dbReference type="Proteomes" id="UP000823388">
    <property type="component" value="Chromosome 8N"/>
</dbReference>
<dbReference type="InterPro" id="IPR011676">
    <property type="entry name" value="DUF1618"/>
</dbReference>
<dbReference type="EMBL" id="CM029052">
    <property type="protein sequence ID" value="KAG2558398.1"/>
    <property type="molecule type" value="Genomic_DNA"/>
</dbReference>
<protein>
    <recommendedName>
        <fullName evidence="1">DUF1618 domain-containing protein</fullName>
    </recommendedName>
</protein>
<evidence type="ECO:0000259" key="1">
    <source>
        <dbReference type="Pfam" id="PF07762"/>
    </source>
</evidence>
<evidence type="ECO:0000313" key="2">
    <source>
        <dbReference type="EMBL" id="KAG2558398.1"/>
    </source>
</evidence>
<dbReference type="Pfam" id="PF07762">
    <property type="entry name" value="DUF1618"/>
    <property type="match status" value="1"/>
</dbReference>
<reference evidence="2" key="1">
    <citation type="submission" date="2020-05" db="EMBL/GenBank/DDBJ databases">
        <title>WGS assembly of Panicum virgatum.</title>
        <authorList>
            <person name="Lovell J.T."/>
            <person name="Jenkins J."/>
            <person name="Shu S."/>
            <person name="Juenger T.E."/>
            <person name="Schmutz J."/>
        </authorList>
    </citation>
    <scope>NUCLEOTIDE SEQUENCE</scope>
    <source>
        <strain evidence="2">AP13</strain>
    </source>
</reference>